<comment type="catalytic activity">
    <reaction evidence="9">
        <text>(6R)-10-formyltetrahydrofolate + 5-amino-1-(5-phospho-beta-D-ribosyl)imidazole-4-carboxamide = 5-formamido-1-(5-phospho-D-ribosyl)imidazole-4-carboxamide + (6S)-5,6,7,8-tetrahydrofolate</text>
        <dbReference type="Rhea" id="RHEA:22192"/>
        <dbReference type="ChEBI" id="CHEBI:57453"/>
        <dbReference type="ChEBI" id="CHEBI:58467"/>
        <dbReference type="ChEBI" id="CHEBI:58475"/>
        <dbReference type="ChEBI" id="CHEBI:195366"/>
        <dbReference type="EC" id="2.1.2.3"/>
    </reaction>
</comment>
<dbReference type="InterPro" id="IPR011607">
    <property type="entry name" value="MGS-like_dom"/>
</dbReference>
<dbReference type="SMART" id="SM00851">
    <property type="entry name" value="MGS"/>
    <property type="match status" value="1"/>
</dbReference>
<dbReference type="PATRIC" id="fig|507754.4.peg.1259"/>
<dbReference type="InterPro" id="IPR036914">
    <property type="entry name" value="MGS-like_dom_sf"/>
</dbReference>
<evidence type="ECO:0000256" key="3">
    <source>
        <dbReference type="ARBA" id="ARBA00007667"/>
    </source>
</evidence>
<evidence type="ECO:0000256" key="7">
    <source>
        <dbReference type="ARBA" id="ARBA00022975"/>
    </source>
</evidence>
<dbReference type="HAMAP" id="MF_00139">
    <property type="entry name" value="PurH"/>
    <property type="match status" value="1"/>
</dbReference>
<comment type="catalytic activity">
    <reaction evidence="10">
        <text>IMP + H2O = 5-formamido-1-(5-phospho-D-ribosyl)imidazole-4-carboxamide</text>
        <dbReference type="Rhea" id="RHEA:18445"/>
        <dbReference type="ChEBI" id="CHEBI:15377"/>
        <dbReference type="ChEBI" id="CHEBI:58053"/>
        <dbReference type="ChEBI" id="CHEBI:58467"/>
        <dbReference type="EC" id="3.5.4.10"/>
    </reaction>
</comment>
<dbReference type="Pfam" id="PF01808">
    <property type="entry name" value="AICARFT_IMPCHas"/>
    <property type="match status" value="1"/>
</dbReference>
<evidence type="ECO:0000313" key="12">
    <source>
        <dbReference type="EMBL" id="KPV46701.1"/>
    </source>
</evidence>
<dbReference type="PROSITE" id="PS51855">
    <property type="entry name" value="MGS"/>
    <property type="match status" value="1"/>
</dbReference>
<evidence type="ECO:0000313" key="13">
    <source>
        <dbReference type="Proteomes" id="UP000050515"/>
    </source>
</evidence>
<dbReference type="EMBL" id="LJCQ01000193">
    <property type="protein sequence ID" value="KPV46701.1"/>
    <property type="molecule type" value="Genomic_DNA"/>
</dbReference>
<evidence type="ECO:0000259" key="11">
    <source>
        <dbReference type="PROSITE" id="PS51855"/>
    </source>
</evidence>
<gene>
    <name evidence="12" type="ORF">SE19_04400</name>
</gene>
<dbReference type="GO" id="GO:0006221">
    <property type="term" value="P:pyrimidine nucleotide biosynthetic process"/>
    <property type="evidence" value="ECO:0007669"/>
    <property type="project" value="UniProtKB-KW"/>
</dbReference>
<dbReference type="NCBIfam" id="NF002049">
    <property type="entry name" value="PRK00881.1"/>
    <property type="match status" value="1"/>
</dbReference>
<dbReference type="AlphaFoldDB" id="A0A0N8PQC0"/>
<dbReference type="CDD" id="cd01421">
    <property type="entry name" value="IMPCH"/>
    <property type="match status" value="1"/>
</dbReference>
<dbReference type="PANTHER" id="PTHR11692:SF0">
    <property type="entry name" value="BIFUNCTIONAL PURINE BIOSYNTHESIS PROTEIN ATIC"/>
    <property type="match status" value="1"/>
</dbReference>
<dbReference type="Gene3D" id="3.40.50.1380">
    <property type="entry name" value="Methylglyoxal synthase-like domain"/>
    <property type="match status" value="1"/>
</dbReference>
<comment type="similarity">
    <text evidence="3">Belongs to the PurH family.</text>
</comment>
<dbReference type="InterPro" id="IPR016193">
    <property type="entry name" value="Cytidine_deaminase-like"/>
</dbReference>
<dbReference type="PANTHER" id="PTHR11692">
    <property type="entry name" value="BIFUNCTIONAL PURINE BIOSYNTHESIS PROTEIN PURH"/>
    <property type="match status" value="1"/>
</dbReference>
<accession>A0A0N8PQC0</accession>
<protein>
    <submittedName>
        <fullName evidence="12">Phosphoribosylaminoimidazolecarboxamide formyltransferase</fullName>
    </submittedName>
</protein>
<evidence type="ECO:0000256" key="6">
    <source>
        <dbReference type="ARBA" id="ARBA00022801"/>
    </source>
</evidence>
<evidence type="ECO:0000256" key="2">
    <source>
        <dbReference type="ARBA" id="ARBA00004954"/>
    </source>
</evidence>
<dbReference type="Pfam" id="PF02142">
    <property type="entry name" value="MGS"/>
    <property type="match status" value="1"/>
</dbReference>
<dbReference type="InterPro" id="IPR024051">
    <property type="entry name" value="AICAR_Tfase_dup_dom_sf"/>
</dbReference>
<comment type="pathway">
    <text evidence="1">Purine metabolism; IMP biosynthesis via de novo pathway; IMP from 5-formamido-1-(5-phospho-D-ribosyl)imidazole-4-carboxamide: step 1/1.</text>
</comment>
<keyword evidence="7" id="KW-0665">Pyrimidine biosynthesis</keyword>
<evidence type="ECO:0000256" key="5">
    <source>
        <dbReference type="ARBA" id="ARBA00022755"/>
    </source>
</evidence>
<keyword evidence="4 12" id="KW-0808">Transferase</keyword>
<dbReference type="GO" id="GO:0006189">
    <property type="term" value="P:'de novo' IMP biosynthetic process"/>
    <property type="evidence" value="ECO:0007669"/>
    <property type="project" value="UniProtKB-UniPathway"/>
</dbReference>
<evidence type="ECO:0000256" key="10">
    <source>
        <dbReference type="ARBA" id="ARBA00050687"/>
    </source>
</evidence>
<evidence type="ECO:0000256" key="9">
    <source>
        <dbReference type="ARBA" id="ARBA00050488"/>
    </source>
</evidence>
<feature type="domain" description="MGS-like" evidence="11">
    <location>
        <begin position="1"/>
        <end position="140"/>
    </location>
</feature>
<sequence>MKALISVYNKSGLLDFLKFMGNNIELIYATDGTFKYLSDNGIKAFPTSELTGFGDILDGRVKTLHPAIFSGLLSKRDLKSNNELKKYNYPDFDILISNLYPFSEAAKTGDLAKMIENIDIGGVSLIRAAAKNYKNVVVISDPDDYQYVEDEFNVNREISMKAREYLALRAFSRAAVYDINIYNNLYQRLNGEEPDELFIHAYDGVKLRYGENPDQKGFMYRTEKKLGIPNAVQLNGKELSYNNILDANAALETVQDFDEPTSVIVKHRTPSGVASDASLSAAFNKSYNADPESAYGFVVAVNRKLDIETAREMEHKFIEVLIAPDYDGDALSLLKKKKNLRILRANMERDNSYAISSVSGGVLVQTRLNPNFESMDLKTEYQASEEQINDLKFAWKIVAHTKSNAMVLVKNKVSTGIGAGQTSRIEALKIAIDRAGDNASGSVMASDAFIPFDDSVIECHKHGITAIIEPGGSIRDADVINRANEYKMPLYFTNKRVFLH</sequence>
<evidence type="ECO:0000256" key="8">
    <source>
        <dbReference type="ARBA" id="ARBA00023268"/>
    </source>
</evidence>
<dbReference type="RefSeq" id="WP_054964138.1">
    <property type="nucleotide sequence ID" value="NZ_JBBYJF010000008.1"/>
</dbReference>
<dbReference type="SUPFAM" id="SSF52335">
    <property type="entry name" value="Methylglyoxal synthase-like"/>
    <property type="match status" value="1"/>
</dbReference>
<comment type="pathway">
    <text evidence="2">Purine metabolism; IMP biosynthesis via de novo pathway; 5-formamido-1-(5-phospho-D-ribosyl)imidazole-4-carboxamide from 5-amino-1-(5-phospho-D-ribosyl)imidazole-4-carboxamide (10-formyl THF route): step 1/1.</text>
</comment>
<dbReference type="FunFam" id="3.40.140.20:FF:000001">
    <property type="entry name" value="Bifunctional purine biosynthesis protein PurH"/>
    <property type="match status" value="1"/>
</dbReference>
<dbReference type="GO" id="GO:0004643">
    <property type="term" value="F:phosphoribosylaminoimidazolecarboxamide formyltransferase activity"/>
    <property type="evidence" value="ECO:0007669"/>
    <property type="project" value="UniProtKB-EC"/>
</dbReference>
<organism evidence="12 13">
    <name type="scientific">Acidiplasma aeolicum</name>
    <dbReference type="NCBI Taxonomy" id="507754"/>
    <lineage>
        <taxon>Archaea</taxon>
        <taxon>Methanobacteriati</taxon>
        <taxon>Thermoplasmatota</taxon>
        <taxon>Thermoplasmata</taxon>
        <taxon>Thermoplasmatales</taxon>
        <taxon>Ferroplasmaceae</taxon>
        <taxon>Acidiplasma</taxon>
    </lineage>
</organism>
<dbReference type="SMART" id="SM00798">
    <property type="entry name" value="AICARFT_IMPCHas"/>
    <property type="match status" value="1"/>
</dbReference>
<dbReference type="Gene3D" id="3.40.140.20">
    <property type="match status" value="2"/>
</dbReference>
<proteinExistence type="inferred from homology"/>
<dbReference type="GO" id="GO:0005829">
    <property type="term" value="C:cytosol"/>
    <property type="evidence" value="ECO:0007669"/>
    <property type="project" value="TreeGrafter"/>
</dbReference>
<dbReference type="SUPFAM" id="SSF53927">
    <property type="entry name" value="Cytidine deaminase-like"/>
    <property type="match status" value="1"/>
</dbReference>
<dbReference type="GO" id="GO:0003937">
    <property type="term" value="F:IMP cyclohydrolase activity"/>
    <property type="evidence" value="ECO:0007669"/>
    <property type="project" value="UniProtKB-EC"/>
</dbReference>
<comment type="caution">
    <text evidence="12">The sequence shown here is derived from an EMBL/GenBank/DDBJ whole genome shotgun (WGS) entry which is preliminary data.</text>
</comment>
<dbReference type="InterPro" id="IPR002695">
    <property type="entry name" value="PurH-like"/>
</dbReference>
<keyword evidence="6" id="KW-0378">Hydrolase</keyword>
<keyword evidence="5" id="KW-0658">Purine biosynthesis</keyword>
<keyword evidence="8" id="KW-0511">Multifunctional enzyme</keyword>
<name>A0A0N8PQC0_9ARCH</name>
<dbReference type="FunFam" id="3.40.50.1380:FF:000001">
    <property type="entry name" value="Bifunctional purine biosynthesis protein PurH"/>
    <property type="match status" value="1"/>
</dbReference>
<dbReference type="PIRSF" id="PIRSF000414">
    <property type="entry name" value="AICARFT_IMPCHas"/>
    <property type="match status" value="1"/>
</dbReference>
<dbReference type="Proteomes" id="UP000050515">
    <property type="component" value="Unassembled WGS sequence"/>
</dbReference>
<evidence type="ECO:0000256" key="1">
    <source>
        <dbReference type="ARBA" id="ARBA00004844"/>
    </source>
</evidence>
<reference evidence="12 13" key="1">
    <citation type="submission" date="2015-09" db="EMBL/GenBank/DDBJ databases">
        <title>Draft genome sequence of Acidiplasma aeolicum DSM 18409.</title>
        <authorList>
            <person name="Hemp J."/>
        </authorList>
    </citation>
    <scope>NUCLEOTIDE SEQUENCE [LARGE SCALE GENOMIC DNA]</scope>
    <source>
        <strain evidence="12 13">V</strain>
    </source>
</reference>
<evidence type="ECO:0000256" key="4">
    <source>
        <dbReference type="ARBA" id="ARBA00022679"/>
    </source>
</evidence>
<dbReference type="UniPathway" id="UPA00074">
    <property type="reaction ID" value="UER00133"/>
</dbReference>